<dbReference type="EMBL" id="PVWJ01000005">
    <property type="protein sequence ID" value="PSB04951.1"/>
    <property type="molecule type" value="Genomic_DNA"/>
</dbReference>
<keyword evidence="2" id="KW-1185">Reference proteome</keyword>
<evidence type="ECO:0000313" key="1">
    <source>
        <dbReference type="EMBL" id="PSB04951.1"/>
    </source>
</evidence>
<evidence type="ECO:0000313" key="2">
    <source>
        <dbReference type="Proteomes" id="UP000238762"/>
    </source>
</evidence>
<accession>A0A2T1C9M8</accession>
<organism evidence="1 2">
    <name type="scientific">Merismopedia glauca CCAP 1448/3</name>
    <dbReference type="NCBI Taxonomy" id="1296344"/>
    <lineage>
        <taxon>Bacteria</taxon>
        <taxon>Bacillati</taxon>
        <taxon>Cyanobacteriota</taxon>
        <taxon>Cyanophyceae</taxon>
        <taxon>Synechococcales</taxon>
        <taxon>Merismopediaceae</taxon>
        <taxon>Merismopedia</taxon>
    </lineage>
</organism>
<name>A0A2T1C9M8_9CYAN</name>
<dbReference type="Proteomes" id="UP000238762">
    <property type="component" value="Unassembled WGS sequence"/>
</dbReference>
<gene>
    <name evidence="1" type="ORF">C7B64_01630</name>
</gene>
<proteinExistence type="predicted"/>
<comment type="caution">
    <text evidence="1">The sequence shown here is derived from an EMBL/GenBank/DDBJ whole genome shotgun (WGS) entry which is preliminary data.</text>
</comment>
<reference evidence="1 2" key="2">
    <citation type="submission" date="2018-03" db="EMBL/GenBank/DDBJ databases">
        <title>The ancient ancestry and fast evolution of plastids.</title>
        <authorList>
            <person name="Moore K.R."/>
            <person name="Magnabosco C."/>
            <person name="Momper L."/>
            <person name="Gold D.A."/>
            <person name="Bosak T."/>
            <person name="Fournier G.P."/>
        </authorList>
    </citation>
    <scope>NUCLEOTIDE SEQUENCE [LARGE SCALE GENOMIC DNA]</scope>
    <source>
        <strain evidence="1 2">CCAP 1448/3</strain>
    </source>
</reference>
<dbReference type="AlphaFoldDB" id="A0A2T1C9M8"/>
<dbReference type="RefSeq" id="WP_106286949.1">
    <property type="nucleotide sequence ID" value="NZ_CAWNTC010000136.1"/>
</dbReference>
<reference evidence="1 2" key="1">
    <citation type="submission" date="2018-02" db="EMBL/GenBank/DDBJ databases">
        <authorList>
            <person name="Cohen D.B."/>
            <person name="Kent A.D."/>
        </authorList>
    </citation>
    <scope>NUCLEOTIDE SEQUENCE [LARGE SCALE GENOMIC DNA]</scope>
    <source>
        <strain evidence="1 2">CCAP 1448/3</strain>
    </source>
</reference>
<protein>
    <submittedName>
        <fullName evidence="1">Uncharacterized protein</fullName>
    </submittedName>
</protein>
<sequence length="80" mass="9141">MSETATQIPVSELIPILSAISDRSWERFLEVEKQFVIQHGIKAWEDFFASRLKPSLDKDSDRWLLGMWCSAGIVSVKDVT</sequence>
<dbReference type="OrthoDB" id="489678at2"/>